<dbReference type="InterPro" id="IPR040045">
    <property type="entry name" value="DYNC2LI1"/>
</dbReference>
<keyword evidence="8" id="KW-0493">Microtubule</keyword>
<evidence type="ECO:0000256" key="3">
    <source>
        <dbReference type="ARBA" id="ARBA00004430"/>
    </source>
</evidence>
<name>A0A1B6KL58_9HEMI</name>
<protein>
    <recommendedName>
        <fullName evidence="5">Cytoplasmic dynein 2 light intermediate chain 1</fullName>
    </recommendedName>
</protein>
<dbReference type="GO" id="GO:0005930">
    <property type="term" value="C:axoneme"/>
    <property type="evidence" value="ECO:0007669"/>
    <property type="project" value="UniProtKB-SubCell"/>
</dbReference>
<keyword evidence="13" id="KW-0206">Cytoskeleton</keyword>
<evidence type="ECO:0000256" key="8">
    <source>
        <dbReference type="ARBA" id="ARBA00022701"/>
    </source>
</evidence>
<dbReference type="SUPFAM" id="SSF52540">
    <property type="entry name" value="P-loop containing nucleoside triphosphate hydrolases"/>
    <property type="match status" value="1"/>
</dbReference>
<evidence type="ECO:0000256" key="13">
    <source>
        <dbReference type="ARBA" id="ARBA00023212"/>
    </source>
</evidence>
<comment type="similarity">
    <text evidence="4">Belongs to the dynein light intermediate chain family.</text>
</comment>
<dbReference type="GO" id="GO:0005868">
    <property type="term" value="C:cytoplasmic dynein complex"/>
    <property type="evidence" value="ECO:0007669"/>
    <property type="project" value="InterPro"/>
</dbReference>
<evidence type="ECO:0000256" key="6">
    <source>
        <dbReference type="ARBA" id="ARBA00022473"/>
    </source>
</evidence>
<keyword evidence="9" id="KW-0970">Cilium biogenesis/degradation</keyword>
<reference evidence="15" key="1">
    <citation type="submission" date="2015-11" db="EMBL/GenBank/DDBJ databases">
        <title>De novo transcriptome assembly of four potential Pierce s Disease insect vectors from Arizona vineyards.</title>
        <authorList>
            <person name="Tassone E.E."/>
        </authorList>
    </citation>
    <scope>NUCLEOTIDE SEQUENCE</scope>
</reference>
<evidence type="ECO:0000256" key="12">
    <source>
        <dbReference type="ARBA" id="ARBA00023175"/>
    </source>
</evidence>
<comment type="subcellular location">
    <subcellularLocation>
        <location evidence="3">Cytoplasm</location>
        <location evidence="3">Cytoskeleton</location>
        <location evidence="3">Cilium axoneme</location>
    </subcellularLocation>
    <subcellularLocation>
        <location evidence="1">Cytoplasm</location>
        <location evidence="1">Cytoskeleton</location>
        <location evidence="1">Cilium basal body</location>
    </subcellularLocation>
    <subcellularLocation>
        <location evidence="2">Cytoplasm</location>
        <location evidence="2">Cytoskeleton</location>
        <location evidence="2">Microtubule organizing center</location>
        <location evidence="2">Centrosome</location>
    </subcellularLocation>
</comment>
<evidence type="ECO:0000256" key="7">
    <source>
        <dbReference type="ARBA" id="ARBA00022490"/>
    </source>
</evidence>
<keyword evidence="11" id="KW-0969">Cilium</keyword>
<evidence type="ECO:0000256" key="4">
    <source>
        <dbReference type="ARBA" id="ARBA00006831"/>
    </source>
</evidence>
<keyword evidence="12" id="KW-0505">Motor protein</keyword>
<proteinExistence type="inferred from homology"/>
<dbReference type="Gene3D" id="3.40.50.300">
    <property type="entry name" value="P-loop containing nucleotide triphosphate hydrolases"/>
    <property type="match status" value="1"/>
</dbReference>
<dbReference type="GO" id="GO:0005874">
    <property type="term" value="C:microtubule"/>
    <property type="evidence" value="ECO:0007669"/>
    <property type="project" value="UniProtKB-KW"/>
</dbReference>
<accession>A0A1B6KL58</accession>
<dbReference type="GO" id="GO:0035735">
    <property type="term" value="P:intraciliary transport involved in cilium assembly"/>
    <property type="evidence" value="ECO:0007669"/>
    <property type="project" value="InterPro"/>
</dbReference>
<organism evidence="15">
    <name type="scientific">Graphocephala atropunctata</name>
    <dbReference type="NCBI Taxonomy" id="36148"/>
    <lineage>
        <taxon>Eukaryota</taxon>
        <taxon>Metazoa</taxon>
        <taxon>Ecdysozoa</taxon>
        <taxon>Arthropoda</taxon>
        <taxon>Hexapoda</taxon>
        <taxon>Insecta</taxon>
        <taxon>Pterygota</taxon>
        <taxon>Neoptera</taxon>
        <taxon>Paraneoptera</taxon>
        <taxon>Hemiptera</taxon>
        <taxon>Auchenorrhyncha</taxon>
        <taxon>Membracoidea</taxon>
        <taxon>Cicadellidae</taxon>
        <taxon>Cicadellinae</taxon>
        <taxon>Cicadellini</taxon>
        <taxon>Graphocephala</taxon>
    </lineage>
</organism>
<evidence type="ECO:0000256" key="14">
    <source>
        <dbReference type="ARBA" id="ARBA00023273"/>
    </source>
</evidence>
<evidence type="ECO:0000256" key="11">
    <source>
        <dbReference type="ARBA" id="ARBA00023069"/>
    </source>
</evidence>
<dbReference type="AlphaFoldDB" id="A0A1B6KL58"/>
<evidence type="ECO:0000313" key="15">
    <source>
        <dbReference type="EMBL" id="JAT12171.1"/>
    </source>
</evidence>
<evidence type="ECO:0000256" key="5">
    <source>
        <dbReference type="ARBA" id="ARBA00018863"/>
    </source>
</evidence>
<dbReference type="GO" id="GO:0005813">
    <property type="term" value="C:centrosome"/>
    <property type="evidence" value="ECO:0007669"/>
    <property type="project" value="UniProtKB-SubCell"/>
</dbReference>
<dbReference type="InterPro" id="IPR022780">
    <property type="entry name" value="Dynein_light_int_chain"/>
</dbReference>
<keyword evidence="14" id="KW-0966">Cell projection</keyword>
<evidence type="ECO:0000256" key="1">
    <source>
        <dbReference type="ARBA" id="ARBA00004120"/>
    </source>
</evidence>
<gene>
    <name evidence="15" type="ORF">g.15620</name>
</gene>
<sequence>MSLRDTAINLAREQTQKTTKVPHQKTLLIVGSKSVGKTTLINGFLDRNEPAKKTLTLDYTFARKTSSHSITKDISHLWELGGGALFTSLLANRNSFTSYGPLTVVLMLDLSELGQLWNCLESLLDSIKRSLSLAVINHEAGQRVPEDHPDKLFMDPFPTPLIIIGGKYDIFQEYEPEKRKIACRCLRYISHILCATLVFYSSKDAALVKRAKDVLNHHAFESPQLKTICQDYNKAVCVPAGSDLFESIEGVGAATKYSLDKLRHVYTTHFPQDESKVASTMLEDPVSDPNFREPLIDALRRQKDEELERYCQEMERREKRTL</sequence>
<dbReference type="GO" id="GO:0035721">
    <property type="term" value="P:intraciliary retrograde transport"/>
    <property type="evidence" value="ECO:0007669"/>
    <property type="project" value="InterPro"/>
</dbReference>
<dbReference type="Pfam" id="PF05783">
    <property type="entry name" value="DLIC"/>
    <property type="match status" value="1"/>
</dbReference>
<evidence type="ECO:0000256" key="9">
    <source>
        <dbReference type="ARBA" id="ARBA00022794"/>
    </source>
</evidence>
<keyword evidence="7" id="KW-0963">Cytoplasm</keyword>
<dbReference type="PANTHER" id="PTHR13236">
    <property type="entry name" value="DYNEIN 2 LIGHT INTERMEDIATE CHAIN, ISOFORM 2"/>
    <property type="match status" value="1"/>
</dbReference>
<dbReference type="InterPro" id="IPR027417">
    <property type="entry name" value="P-loop_NTPase"/>
</dbReference>
<evidence type="ECO:0000256" key="10">
    <source>
        <dbReference type="ARBA" id="ARBA00023017"/>
    </source>
</evidence>
<dbReference type="EMBL" id="GEBQ01027806">
    <property type="protein sequence ID" value="JAT12171.1"/>
    <property type="molecule type" value="Transcribed_RNA"/>
</dbReference>
<keyword evidence="6" id="KW-0217">Developmental protein</keyword>
<keyword evidence="10" id="KW-0243">Dynein</keyword>
<dbReference type="GO" id="GO:0036064">
    <property type="term" value="C:ciliary basal body"/>
    <property type="evidence" value="ECO:0007669"/>
    <property type="project" value="TreeGrafter"/>
</dbReference>
<dbReference type="PANTHER" id="PTHR13236:SF0">
    <property type="entry name" value="CYTOPLASMIC DYNEIN 2 LIGHT INTERMEDIATE CHAIN 1"/>
    <property type="match status" value="1"/>
</dbReference>
<dbReference type="GO" id="GO:0045504">
    <property type="term" value="F:dynein heavy chain binding"/>
    <property type="evidence" value="ECO:0007669"/>
    <property type="project" value="TreeGrafter"/>
</dbReference>
<evidence type="ECO:0000256" key="2">
    <source>
        <dbReference type="ARBA" id="ARBA00004300"/>
    </source>
</evidence>